<protein>
    <submittedName>
        <fullName evidence="1">Uncharacterized protein</fullName>
    </submittedName>
</protein>
<gene>
    <name evidence="1" type="ORF">g.54733</name>
</gene>
<accession>A0A1B6KJT6</accession>
<reference evidence="1" key="1">
    <citation type="submission" date="2015-11" db="EMBL/GenBank/DDBJ databases">
        <title>De novo transcriptome assembly of four potential Pierce s Disease insect vectors from Arizona vineyards.</title>
        <authorList>
            <person name="Tassone E.E."/>
        </authorList>
    </citation>
    <scope>NUCLEOTIDE SEQUENCE</scope>
</reference>
<name>A0A1B6KJT6_9HEMI</name>
<feature type="non-terminal residue" evidence="1">
    <location>
        <position position="1"/>
    </location>
</feature>
<organism evidence="1">
    <name type="scientific">Graphocephala atropunctata</name>
    <dbReference type="NCBI Taxonomy" id="36148"/>
    <lineage>
        <taxon>Eukaryota</taxon>
        <taxon>Metazoa</taxon>
        <taxon>Ecdysozoa</taxon>
        <taxon>Arthropoda</taxon>
        <taxon>Hexapoda</taxon>
        <taxon>Insecta</taxon>
        <taxon>Pterygota</taxon>
        <taxon>Neoptera</taxon>
        <taxon>Paraneoptera</taxon>
        <taxon>Hemiptera</taxon>
        <taxon>Auchenorrhyncha</taxon>
        <taxon>Membracoidea</taxon>
        <taxon>Cicadellidae</taxon>
        <taxon>Cicadellinae</taxon>
        <taxon>Cicadellini</taxon>
        <taxon>Graphocephala</taxon>
    </lineage>
</organism>
<dbReference type="InterPro" id="IPR036514">
    <property type="entry name" value="SGNH_hydro_sf"/>
</dbReference>
<proteinExistence type="predicted"/>
<sequence>FERTNLIIATIPYRYDLRADSPENKLIKETNSLIRQETYDHPHIQLVDIFLFQRWYHTRHGFHLNKKGKILLSKEILTKIELAQVNVHKVTEQKSHGNVFDPEEV</sequence>
<feature type="non-terminal residue" evidence="1">
    <location>
        <position position="105"/>
    </location>
</feature>
<dbReference type="Gene3D" id="3.40.50.1110">
    <property type="entry name" value="SGNH hydrolase"/>
    <property type="match status" value="1"/>
</dbReference>
<dbReference type="EMBL" id="GEBQ01028563">
    <property type="protein sequence ID" value="JAT11414.1"/>
    <property type="molecule type" value="Transcribed_RNA"/>
</dbReference>
<evidence type="ECO:0000313" key="1">
    <source>
        <dbReference type="EMBL" id="JAT11414.1"/>
    </source>
</evidence>
<dbReference type="SUPFAM" id="SSF52266">
    <property type="entry name" value="SGNH hydrolase"/>
    <property type="match status" value="1"/>
</dbReference>
<dbReference type="AlphaFoldDB" id="A0A1B6KJT6"/>